<comment type="caution">
    <text evidence="4">The sequence shown here is derived from an EMBL/GenBank/DDBJ whole genome shotgun (WGS) entry which is preliminary data.</text>
</comment>
<dbReference type="RefSeq" id="WP_082402847.1">
    <property type="nucleotide sequence ID" value="NZ_CYTI01000017.1"/>
</dbReference>
<evidence type="ECO:0000256" key="3">
    <source>
        <dbReference type="SAM" id="Phobius"/>
    </source>
</evidence>
<protein>
    <submittedName>
        <fullName evidence="4">ABC transporter permease</fullName>
    </submittedName>
</protein>
<accession>A0A9X3KY69</accession>
<dbReference type="AlphaFoldDB" id="A0A9X3KY69"/>
<dbReference type="PANTHER" id="PTHR30413:SF10">
    <property type="entry name" value="CAPSULE POLYSACCHARIDE EXPORT INNER-MEMBRANE PROTEIN CTRC"/>
    <property type="match status" value="1"/>
</dbReference>
<dbReference type="PANTHER" id="PTHR30413">
    <property type="entry name" value="INNER MEMBRANE TRANSPORT PERMEASE"/>
    <property type="match status" value="1"/>
</dbReference>
<feature type="transmembrane region" description="Helical" evidence="3">
    <location>
        <begin position="141"/>
        <end position="168"/>
    </location>
</feature>
<evidence type="ECO:0000256" key="2">
    <source>
        <dbReference type="ARBA" id="ARBA00022448"/>
    </source>
</evidence>
<keyword evidence="3" id="KW-0472">Membrane</keyword>
<evidence type="ECO:0000313" key="4">
    <source>
        <dbReference type="EMBL" id="MCZ8400541.1"/>
    </source>
</evidence>
<feature type="transmembrane region" description="Helical" evidence="3">
    <location>
        <begin position="37"/>
        <end position="60"/>
    </location>
</feature>
<feature type="transmembrane region" description="Helical" evidence="3">
    <location>
        <begin position="175"/>
        <end position="194"/>
    </location>
</feature>
<dbReference type="EMBL" id="JAPZVI010000002">
    <property type="protein sequence ID" value="MCZ8400541.1"/>
    <property type="molecule type" value="Genomic_DNA"/>
</dbReference>
<organism evidence="4 5">
    <name type="scientific">Alcaligenes xylosoxydans xylosoxydans</name>
    <name type="common">Achromobacter xylosoxidans</name>
    <dbReference type="NCBI Taxonomy" id="85698"/>
    <lineage>
        <taxon>Bacteria</taxon>
        <taxon>Pseudomonadati</taxon>
        <taxon>Pseudomonadota</taxon>
        <taxon>Betaproteobacteria</taxon>
        <taxon>Burkholderiales</taxon>
        <taxon>Alcaligenaceae</taxon>
        <taxon>Achromobacter</taxon>
    </lineage>
</organism>
<reference evidence="4" key="1">
    <citation type="submission" date="2022-12" db="EMBL/GenBank/DDBJ databases">
        <authorList>
            <person name="Voronina O.L."/>
            <person name="Kunda M.S."/>
            <person name="Ryzhova N."/>
            <person name="Aksenova E.I."/>
        </authorList>
    </citation>
    <scope>NUCLEOTIDE SEQUENCE</scope>
    <source>
        <strain evidence="4">SCCH136:Ach223948</strain>
    </source>
</reference>
<dbReference type="GO" id="GO:0015920">
    <property type="term" value="P:lipopolysaccharide transport"/>
    <property type="evidence" value="ECO:0007669"/>
    <property type="project" value="TreeGrafter"/>
</dbReference>
<keyword evidence="3" id="KW-1133">Transmembrane helix</keyword>
<keyword evidence="3" id="KW-0812">Transmembrane</keyword>
<sequence>MTSLFREFRLAVDNFNIWSYLSASDVKNKFRRSKLGVIWPVIHQLAFSLGAGMIWAAVFHLKPEDFIPFLTIGFAIWGFISGSMMEGCSSFVVAHGYLKQLPLPQSIFIFRTVFTQVIYLAIGMATALGVLIYFGKLHPLGLLYAIPGILLLLGYSYGAIGTLAYLGLRYRDLQHGLAGIFSLLFVVTPVIYPAEVLIKKGLSFAIYMNPFSSLIEIVRVPVLTGGFANETHYIIAGAFALVLAVLRFFFGSRWGRYVPFWS</sequence>
<feature type="transmembrane region" description="Helical" evidence="3">
    <location>
        <begin position="113"/>
        <end position="135"/>
    </location>
</feature>
<feature type="transmembrane region" description="Helical" evidence="3">
    <location>
        <begin position="231"/>
        <end position="250"/>
    </location>
</feature>
<keyword evidence="2" id="KW-0813">Transport</keyword>
<proteinExistence type="inferred from homology"/>
<dbReference type="Proteomes" id="UP001141992">
    <property type="component" value="Unassembled WGS sequence"/>
</dbReference>
<comment type="similarity">
    <text evidence="1">Belongs to the ABC-2 integral membrane protein family.</text>
</comment>
<feature type="transmembrane region" description="Helical" evidence="3">
    <location>
        <begin position="66"/>
        <end position="93"/>
    </location>
</feature>
<gene>
    <name evidence="4" type="ORF">O9570_03750</name>
</gene>
<evidence type="ECO:0000313" key="5">
    <source>
        <dbReference type="Proteomes" id="UP001141992"/>
    </source>
</evidence>
<evidence type="ECO:0000256" key="1">
    <source>
        <dbReference type="ARBA" id="ARBA00007783"/>
    </source>
</evidence>
<name>A0A9X3KY69_ALCXX</name>